<keyword evidence="2 5" id="KW-0812">Transmembrane</keyword>
<dbReference type="PANTHER" id="PTHR11863">
    <property type="entry name" value="STEROL DESATURASE"/>
    <property type="match status" value="1"/>
</dbReference>
<comment type="subcellular location">
    <subcellularLocation>
        <location evidence="1">Membrane</location>
    </subcellularLocation>
</comment>
<dbReference type="GO" id="GO:0005506">
    <property type="term" value="F:iron ion binding"/>
    <property type="evidence" value="ECO:0007669"/>
    <property type="project" value="InterPro"/>
</dbReference>
<feature type="transmembrane region" description="Helical" evidence="5">
    <location>
        <begin position="107"/>
        <end position="126"/>
    </location>
</feature>
<feature type="transmembrane region" description="Helical" evidence="5">
    <location>
        <begin position="34"/>
        <end position="59"/>
    </location>
</feature>
<protein>
    <submittedName>
        <fullName evidence="7">Sterol desaturase family protein</fullName>
    </submittedName>
</protein>
<reference evidence="7 8" key="1">
    <citation type="submission" date="2018-03" db="EMBL/GenBank/DDBJ databases">
        <title>Cross-interface Injection: A General Nanoliter Liquid Handling Method Applied to Single Cells Genome Amplification Automated Nanoliter Liquid Handling Applied to Single Cell Multiple Displacement Amplification.</title>
        <authorList>
            <person name="Yun J."/>
            <person name="Xu P."/>
            <person name="Xu J."/>
            <person name="Dai X."/>
            <person name="Wang Y."/>
            <person name="Zheng X."/>
            <person name="Cao C."/>
            <person name="Yi Q."/>
            <person name="Zhu Y."/>
            <person name="Wang L."/>
            <person name="Dong Z."/>
            <person name="Huang Y."/>
            <person name="Huang L."/>
            <person name="Du W."/>
        </authorList>
    </citation>
    <scope>NUCLEOTIDE SEQUENCE [LARGE SCALE GENOMIC DNA]</scope>
    <source>
        <strain evidence="7 8">Z-D1-2</strain>
    </source>
</reference>
<evidence type="ECO:0000313" key="7">
    <source>
        <dbReference type="EMBL" id="PTB90958.1"/>
    </source>
</evidence>
<proteinExistence type="predicted"/>
<name>A0A2T4DAZ9_9BACT</name>
<feature type="domain" description="Fatty acid hydroxylase" evidence="6">
    <location>
        <begin position="42"/>
        <end position="170"/>
    </location>
</feature>
<evidence type="ECO:0000313" key="8">
    <source>
        <dbReference type="Proteomes" id="UP000240608"/>
    </source>
</evidence>
<evidence type="ECO:0000256" key="1">
    <source>
        <dbReference type="ARBA" id="ARBA00004370"/>
    </source>
</evidence>
<dbReference type="GO" id="GO:0016020">
    <property type="term" value="C:membrane"/>
    <property type="evidence" value="ECO:0007669"/>
    <property type="project" value="UniProtKB-SubCell"/>
</dbReference>
<dbReference type="InterPro" id="IPR050307">
    <property type="entry name" value="Sterol_Desaturase_Related"/>
</dbReference>
<gene>
    <name evidence="7" type="ORF">C9994_16405</name>
</gene>
<evidence type="ECO:0000256" key="4">
    <source>
        <dbReference type="ARBA" id="ARBA00023136"/>
    </source>
</evidence>
<evidence type="ECO:0000256" key="2">
    <source>
        <dbReference type="ARBA" id="ARBA00022692"/>
    </source>
</evidence>
<feature type="transmembrane region" description="Helical" evidence="5">
    <location>
        <begin position="5"/>
        <end position="22"/>
    </location>
</feature>
<feature type="transmembrane region" description="Helical" evidence="5">
    <location>
        <begin position="80"/>
        <end position="101"/>
    </location>
</feature>
<organism evidence="7 8">
    <name type="scientific">Marivirga lumbricoides</name>
    <dbReference type="NCBI Taxonomy" id="1046115"/>
    <lineage>
        <taxon>Bacteria</taxon>
        <taxon>Pseudomonadati</taxon>
        <taxon>Bacteroidota</taxon>
        <taxon>Cytophagia</taxon>
        <taxon>Cytophagales</taxon>
        <taxon>Marivirgaceae</taxon>
        <taxon>Marivirga</taxon>
    </lineage>
</organism>
<dbReference type="GO" id="GO:0008610">
    <property type="term" value="P:lipid biosynthetic process"/>
    <property type="evidence" value="ECO:0007669"/>
    <property type="project" value="InterPro"/>
</dbReference>
<dbReference type="Proteomes" id="UP000240608">
    <property type="component" value="Unassembled WGS sequence"/>
</dbReference>
<keyword evidence="3 5" id="KW-1133">Transmembrane helix</keyword>
<dbReference type="Pfam" id="PF04116">
    <property type="entry name" value="FA_hydroxylase"/>
    <property type="match status" value="1"/>
</dbReference>
<evidence type="ECO:0000256" key="5">
    <source>
        <dbReference type="SAM" id="Phobius"/>
    </source>
</evidence>
<dbReference type="GO" id="GO:0016491">
    <property type="term" value="F:oxidoreductase activity"/>
    <property type="evidence" value="ECO:0007669"/>
    <property type="project" value="InterPro"/>
</dbReference>
<dbReference type="AlphaFoldDB" id="A0A2T4DAZ9"/>
<evidence type="ECO:0000256" key="3">
    <source>
        <dbReference type="ARBA" id="ARBA00022989"/>
    </source>
</evidence>
<evidence type="ECO:0000259" key="6">
    <source>
        <dbReference type="Pfam" id="PF04116"/>
    </source>
</evidence>
<dbReference type="InterPro" id="IPR006694">
    <property type="entry name" value="Fatty_acid_hydroxylase"/>
</dbReference>
<comment type="caution">
    <text evidence="7">The sequence shown here is derived from an EMBL/GenBank/DDBJ whole genome shotgun (WGS) entry which is preliminary data.</text>
</comment>
<sequence>MKHSLLSIVVFGFSIIPIMYLIRIDLISLLPNTIFNIISGVVILTLWNEIHFYGVHRLMHSRFFMKRVHYIHHRSKTPTVYSVYSFHWLEALLLSTVPLTIAPFIPFSIIAIFIYPLASILLNYAGHCNYRFGHGKGNSWRLFGTWHNQHHSKARKNYGFALNFMDKLFQKHKS</sequence>
<keyword evidence="4 5" id="KW-0472">Membrane</keyword>
<accession>A0A2T4DAZ9</accession>
<dbReference type="EMBL" id="PYVU01000509">
    <property type="protein sequence ID" value="PTB90958.1"/>
    <property type="molecule type" value="Genomic_DNA"/>
</dbReference>